<evidence type="ECO:0000256" key="3">
    <source>
        <dbReference type="ARBA" id="ARBA00022692"/>
    </source>
</evidence>
<dbReference type="AlphaFoldDB" id="A0A8J2HI89"/>
<accession>A0A8J2HI89</accession>
<dbReference type="Proteomes" id="UP000786811">
    <property type="component" value="Unassembled WGS sequence"/>
</dbReference>
<protein>
    <submittedName>
        <fullName evidence="6">Uncharacterized protein</fullName>
    </submittedName>
</protein>
<evidence type="ECO:0000313" key="6">
    <source>
        <dbReference type="EMBL" id="CAG5101800.1"/>
    </source>
</evidence>
<name>A0A8J2HI89_COTCN</name>
<evidence type="ECO:0000313" key="7">
    <source>
        <dbReference type="Proteomes" id="UP000786811"/>
    </source>
</evidence>
<keyword evidence="2" id="KW-1003">Cell membrane</keyword>
<dbReference type="EMBL" id="CAJNRD030001123">
    <property type="protein sequence ID" value="CAG5101800.1"/>
    <property type="molecule type" value="Genomic_DNA"/>
</dbReference>
<evidence type="ECO:0000256" key="2">
    <source>
        <dbReference type="ARBA" id="ARBA00022475"/>
    </source>
</evidence>
<proteinExistence type="predicted"/>
<reference evidence="6" key="1">
    <citation type="submission" date="2021-04" db="EMBL/GenBank/DDBJ databases">
        <authorList>
            <person name="Chebbi M.A.C M."/>
        </authorList>
    </citation>
    <scope>NUCLEOTIDE SEQUENCE</scope>
</reference>
<evidence type="ECO:0000256" key="5">
    <source>
        <dbReference type="ARBA" id="ARBA00023136"/>
    </source>
</evidence>
<dbReference type="GO" id="GO:0050909">
    <property type="term" value="P:sensory perception of taste"/>
    <property type="evidence" value="ECO:0007669"/>
    <property type="project" value="InterPro"/>
</dbReference>
<dbReference type="GO" id="GO:0005886">
    <property type="term" value="C:plasma membrane"/>
    <property type="evidence" value="ECO:0007669"/>
    <property type="project" value="UniProtKB-SubCell"/>
</dbReference>
<evidence type="ECO:0000256" key="1">
    <source>
        <dbReference type="ARBA" id="ARBA00004651"/>
    </source>
</evidence>
<keyword evidence="4" id="KW-1133">Transmembrane helix</keyword>
<dbReference type="InterPro" id="IPR013604">
    <property type="entry name" value="7TM_chemorcpt"/>
</dbReference>
<organism evidence="6 7">
    <name type="scientific">Cotesia congregata</name>
    <name type="common">Parasitoid wasp</name>
    <name type="synonym">Apanteles congregatus</name>
    <dbReference type="NCBI Taxonomy" id="51543"/>
    <lineage>
        <taxon>Eukaryota</taxon>
        <taxon>Metazoa</taxon>
        <taxon>Ecdysozoa</taxon>
        <taxon>Arthropoda</taxon>
        <taxon>Hexapoda</taxon>
        <taxon>Insecta</taxon>
        <taxon>Pterygota</taxon>
        <taxon>Neoptera</taxon>
        <taxon>Endopterygota</taxon>
        <taxon>Hymenoptera</taxon>
        <taxon>Apocrita</taxon>
        <taxon>Ichneumonoidea</taxon>
        <taxon>Braconidae</taxon>
        <taxon>Microgastrinae</taxon>
        <taxon>Cotesia</taxon>
    </lineage>
</organism>
<keyword evidence="5" id="KW-0472">Membrane</keyword>
<comment type="caution">
    <text evidence="6">The sequence shown here is derived from an EMBL/GenBank/DDBJ whole genome shotgun (WGS) entry which is preliminary data.</text>
</comment>
<sequence>MDLGKQTPSWKKTGEIVHKIKIETKNTELRNELQQFSIQMIKNSLKFTPCGLFDLSYYFVRDKFEERKYLVA</sequence>
<keyword evidence="7" id="KW-1185">Reference proteome</keyword>
<dbReference type="Pfam" id="PF08395">
    <property type="entry name" value="7tm_7"/>
    <property type="match status" value="1"/>
</dbReference>
<gene>
    <name evidence="6" type="ORF">HICCMSTLAB_LOCUS10696</name>
</gene>
<comment type="subcellular location">
    <subcellularLocation>
        <location evidence="1">Cell membrane</location>
        <topology evidence="1">Multi-pass membrane protein</topology>
    </subcellularLocation>
</comment>
<evidence type="ECO:0000256" key="4">
    <source>
        <dbReference type="ARBA" id="ARBA00022989"/>
    </source>
</evidence>
<dbReference type="OrthoDB" id="6366728at2759"/>
<keyword evidence="3" id="KW-0812">Transmembrane</keyword>